<keyword evidence="1" id="KW-0812">Transmembrane</keyword>
<evidence type="ECO:0000256" key="1">
    <source>
        <dbReference type="SAM" id="Phobius"/>
    </source>
</evidence>
<accession>A0A2T4Q2H9</accession>
<evidence type="ECO:0000313" key="2">
    <source>
        <dbReference type="EMBL" id="PTI52040.1"/>
    </source>
</evidence>
<feature type="transmembrane region" description="Helical" evidence="1">
    <location>
        <begin position="57"/>
        <end position="79"/>
    </location>
</feature>
<proteinExistence type="predicted"/>
<sequence>MRPTLIVLLIFLNLIAIFTSVQSGLSIDYFSLKVIIAAFTLVLSILFLLIRTTSLSNYLSILSVIIACIHISIIIQSAYNYLY</sequence>
<organism evidence="2 3">
    <name type="scientific">Staphylococcus warneri</name>
    <dbReference type="NCBI Taxonomy" id="1292"/>
    <lineage>
        <taxon>Bacteria</taxon>
        <taxon>Bacillati</taxon>
        <taxon>Bacillota</taxon>
        <taxon>Bacilli</taxon>
        <taxon>Bacillales</taxon>
        <taxon>Staphylococcaceae</taxon>
        <taxon>Staphylococcus</taxon>
    </lineage>
</organism>
<evidence type="ECO:0000313" key="3">
    <source>
        <dbReference type="Proteomes" id="UP000240717"/>
    </source>
</evidence>
<feature type="transmembrane region" description="Helical" evidence="1">
    <location>
        <begin position="30"/>
        <end position="50"/>
    </location>
</feature>
<gene>
    <name evidence="2" type="ORF">BU085_03020</name>
</gene>
<keyword evidence="1" id="KW-1133">Transmembrane helix</keyword>
<protein>
    <submittedName>
        <fullName evidence="2">Uncharacterized protein</fullName>
    </submittedName>
</protein>
<keyword evidence="1" id="KW-0472">Membrane</keyword>
<dbReference type="AlphaFoldDB" id="A0A2T4Q2H9"/>
<dbReference type="EMBL" id="PZEV01000006">
    <property type="protein sequence ID" value="PTI52040.1"/>
    <property type="molecule type" value="Genomic_DNA"/>
</dbReference>
<comment type="caution">
    <text evidence="2">The sequence shown here is derived from an EMBL/GenBank/DDBJ whole genome shotgun (WGS) entry which is preliminary data.</text>
</comment>
<dbReference type="Proteomes" id="UP000240717">
    <property type="component" value="Unassembled WGS sequence"/>
</dbReference>
<name>A0A2T4Q2H9_STAWA</name>
<reference evidence="2 3" key="1">
    <citation type="journal article" date="2016" name="Front. Microbiol.">
        <title>Comprehensive Phylogenetic Analysis of Bovine Non-aureus Staphylococci Species Based on Whole-Genome Sequencing.</title>
        <authorList>
            <person name="Naushad S."/>
            <person name="Barkema H.W."/>
            <person name="Luby C."/>
            <person name="Condas L.A."/>
            <person name="Nobrega D.B."/>
            <person name="Carson D.A."/>
            <person name="De Buck J."/>
        </authorList>
    </citation>
    <scope>NUCLEOTIDE SEQUENCE [LARGE SCALE GENOMIC DNA]</scope>
    <source>
        <strain evidence="2 3">SNUC 2993</strain>
    </source>
</reference>